<gene>
    <name evidence="2" type="ORF">DES40_0644</name>
</gene>
<dbReference type="EMBL" id="RBII01000001">
    <property type="protein sequence ID" value="RKQ71331.1"/>
    <property type="molecule type" value="Genomic_DNA"/>
</dbReference>
<dbReference type="CDD" id="cd05154">
    <property type="entry name" value="ACAD10_11_N-like"/>
    <property type="match status" value="1"/>
</dbReference>
<dbReference type="PANTHER" id="PTHR47829">
    <property type="entry name" value="HYDROLASE, PUTATIVE (AFU_ORTHOLOGUE AFUA_1G12880)-RELATED"/>
    <property type="match status" value="1"/>
</dbReference>
<keyword evidence="3" id="KW-1185">Reference proteome</keyword>
<dbReference type="Proteomes" id="UP000282211">
    <property type="component" value="Unassembled WGS sequence"/>
</dbReference>
<dbReference type="InterPro" id="IPR011009">
    <property type="entry name" value="Kinase-like_dom_sf"/>
</dbReference>
<dbReference type="InParanoid" id="A0A420WJX4"/>
<comment type="caution">
    <text evidence="2">The sequence shown here is derived from an EMBL/GenBank/DDBJ whole genome shotgun (WGS) entry which is preliminary data.</text>
</comment>
<evidence type="ECO:0000313" key="3">
    <source>
        <dbReference type="Proteomes" id="UP000282211"/>
    </source>
</evidence>
<dbReference type="Gene3D" id="3.30.200.20">
    <property type="entry name" value="Phosphorylase Kinase, domain 1"/>
    <property type="match status" value="1"/>
</dbReference>
<dbReference type="Pfam" id="PF01636">
    <property type="entry name" value="APH"/>
    <property type="match status" value="1"/>
</dbReference>
<dbReference type="InterPro" id="IPR002575">
    <property type="entry name" value="Aminoglycoside_PTrfase"/>
</dbReference>
<organism evidence="2 3">
    <name type="scientific">Litorimonas taeanensis</name>
    <dbReference type="NCBI Taxonomy" id="568099"/>
    <lineage>
        <taxon>Bacteria</taxon>
        <taxon>Pseudomonadati</taxon>
        <taxon>Pseudomonadota</taxon>
        <taxon>Alphaproteobacteria</taxon>
        <taxon>Maricaulales</taxon>
        <taxon>Robiginitomaculaceae</taxon>
    </lineage>
</organism>
<dbReference type="InterPro" id="IPR041726">
    <property type="entry name" value="ACAD10_11_N"/>
</dbReference>
<dbReference type="AlphaFoldDB" id="A0A420WJX4"/>
<evidence type="ECO:0000259" key="1">
    <source>
        <dbReference type="Pfam" id="PF01636"/>
    </source>
</evidence>
<dbReference type="RefSeq" id="WP_121099112.1">
    <property type="nucleotide sequence ID" value="NZ_RBII01000001.1"/>
</dbReference>
<sequence length="354" mass="40294">MSAENLTVDVRKGEELNIAAVEAALKTVLPDLSGEAKVTQYPSGASNLTYALDYPDRRLVLRRPPFGDKPKSGHDMHREYRVMTALKGHVPVPETVFYTDDTAIIGAEFYVMNRSEGPLVHKTIPGDWNWGEKEGRALCENFFQTLVDMHSVDYKAVGLGDFGKPEGYVNRQITGWNRRFEAAWTDDVEKFEDVQEWLINNMPAKERGAAIIHGDYRIDNCILKDGDPTQIEAILDWEISALGDPMMDLGNTLAYWIHADDPPFMQMMIRQPSVAPGMMRRQEILDFYAEKTGANVSGFQFYYVYGIWRLAVIIQQIYARFYRGQNDNPRFKDYGQMTTALGQLARLKIKTGEL</sequence>
<dbReference type="Gene3D" id="3.90.1200.10">
    <property type="match status" value="1"/>
</dbReference>
<keyword evidence="2" id="KW-0418">Kinase</keyword>
<protein>
    <submittedName>
        <fullName evidence="2">Aminoglycoside phosphotransferase (APT) family kinase protein</fullName>
    </submittedName>
</protein>
<dbReference type="OrthoDB" id="3806873at2"/>
<name>A0A420WJX4_9PROT</name>
<evidence type="ECO:0000313" key="2">
    <source>
        <dbReference type="EMBL" id="RKQ71331.1"/>
    </source>
</evidence>
<proteinExistence type="predicted"/>
<keyword evidence="2" id="KW-0808">Transferase</keyword>
<dbReference type="InterPro" id="IPR052898">
    <property type="entry name" value="ACAD10-like"/>
</dbReference>
<dbReference type="GO" id="GO:0016301">
    <property type="term" value="F:kinase activity"/>
    <property type="evidence" value="ECO:0007669"/>
    <property type="project" value="UniProtKB-KW"/>
</dbReference>
<dbReference type="PANTHER" id="PTHR47829:SF1">
    <property type="entry name" value="HAD FAMILY PHOSPHATASE"/>
    <property type="match status" value="1"/>
</dbReference>
<dbReference type="SUPFAM" id="SSF56112">
    <property type="entry name" value="Protein kinase-like (PK-like)"/>
    <property type="match status" value="1"/>
</dbReference>
<accession>A0A420WJX4</accession>
<feature type="domain" description="Aminoglycoside phosphotransferase" evidence="1">
    <location>
        <begin position="38"/>
        <end position="278"/>
    </location>
</feature>
<reference evidence="2 3" key="1">
    <citation type="submission" date="2018-10" db="EMBL/GenBank/DDBJ databases">
        <title>Genomic Encyclopedia of Type Strains, Phase IV (KMG-IV): sequencing the most valuable type-strain genomes for metagenomic binning, comparative biology and taxonomic classification.</title>
        <authorList>
            <person name="Goeker M."/>
        </authorList>
    </citation>
    <scope>NUCLEOTIDE SEQUENCE [LARGE SCALE GENOMIC DNA]</scope>
    <source>
        <strain evidence="2 3">DSM 22008</strain>
    </source>
</reference>